<protein>
    <submittedName>
        <fullName evidence="1">Uncharacterized protein</fullName>
    </submittedName>
</protein>
<dbReference type="EMBL" id="ML734573">
    <property type="protein sequence ID" value="KAB8249290.1"/>
    <property type="molecule type" value="Genomic_DNA"/>
</dbReference>
<dbReference type="AlphaFoldDB" id="A0A5N6H7W8"/>
<proteinExistence type="predicted"/>
<dbReference type="Proteomes" id="UP000325434">
    <property type="component" value="Unassembled WGS sequence"/>
</dbReference>
<name>A0A5N6H7W8_ASPFL</name>
<accession>A0A5N6H7W8</accession>
<organism evidence="1">
    <name type="scientific">Aspergillus flavus</name>
    <dbReference type="NCBI Taxonomy" id="5059"/>
    <lineage>
        <taxon>Eukaryota</taxon>
        <taxon>Fungi</taxon>
        <taxon>Dikarya</taxon>
        <taxon>Ascomycota</taxon>
        <taxon>Pezizomycotina</taxon>
        <taxon>Eurotiomycetes</taxon>
        <taxon>Eurotiomycetidae</taxon>
        <taxon>Eurotiales</taxon>
        <taxon>Aspergillaceae</taxon>
        <taxon>Aspergillus</taxon>
        <taxon>Aspergillus subgen. Circumdati</taxon>
    </lineage>
</organism>
<gene>
    <name evidence="1" type="ORF">BDV35DRAFT_345456</name>
</gene>
<sequence length="57" mass="6558">MHPCDRHGHRPQPFKACKPYHTRESAEVRPEALTMLPISESERIGLRVSRRVLIVPA</sequence>
<evidence type="ECO:0000313" key="1">
    <source>
        <dbReference type="EMBL" id="KAB8249290.1"/>
    </source>
</evidence>
<dbReference type="VEuPathDB" id="FungiDB:AFLA_004924"/>
<reference evidence="1" key="1">
    <citation type="submission" date="2019-04" db="EMBL/GenBank/DDBJ databases">
        <title>Friends and foes A comparative genomics study of 23 Aspergillus species from section Flavi.</title>
        <authorList>
            <consortium name="DOE Joint Genome Institute"/>
            <person name="Kjaerbolling I."/>
            <person name="Vesth T."/>
            <person name="Frisvad J.C."/>
            <person name="Nybo J.L."/>
            <person name="Theobald S."/>
            <person name="Kildgaard S."/>
            <person name="Isbrandt T."/>
            <person name="Kuo A."/>
            <person name="Sato A."/>
            <person name="Lyhne E.K."/>
            <person name="Kogle M.E."/>
            <person name="Wiebenga A."/>
            <person name="Kun R.S."/>
            <person name="Lubbers R.J."/>
            <person name="Makela M.R."/>
            <person name="Barry K."/>
            <person name="Chovatia M."/>
            <person name="Clum A."/>
            <person name="Daum C."/>
            <person name="Haridas S."/>
            <person name="He G."/>
            <person name="LaButti K."/>
            <person name="Lipzen A."/>
            <person name="Mondo S."/>
            <person name="Riley R."/>
            <person name="Salamov A."/>
            <person name="Simmons B.A."/>
            <person name="Magnuson J.K."/>
            <person name="Henrissat B."/>
            <person name="Mortensen U.H."/>
            <person name="Larsen T.O."/>
            <person name="Devries R.P."/>
            <person name="Grigoriev I.V."/>
            <person name="Machida M."/>
            <person name="Baker S.E."/>
            <person name="Andersen M.R."/>
        </authorList>
    </citation>
    <scope>NUCLEOTIDE SEQUENCE [LARGE SCALE GENOMIC DNA]</scope>
    <source>
        <strain evidence="1">CBS 121.62</strain>
    </source>
</reference>